<dbReference type="InterPro" id="IPR036890">
    <property type="entry name" value="HATPase_C_sf"/>
</dbReference>
<dbReference type="Pfam" id="PF00072">
    <property type="entry name" value="Response_reg"/>
    <property type="match status" value="1"/>
</dbReference>
<evidence type="ECO:0000256" key="6">
    <source>
        <dbReference type="ARBA" id="ARBA00022679"/>
    </source>
</evidence>
<dbReference type="InterPro" id="IPR003594">
    <property type="entry name" value="HATPase_dom"/>
</dbReference>
<keyword evidence="7 12" id="KW-0812">Transmembrane</keyword>
<feature type="domain" description="PAC" evidence="16">
    <location>
        <begin position="381"/>
        <end position="434"/>
    </location>
</feature>
<feature type="transmembrane region" description="Helical" evidence="12">
    <location>
        <begin position="270"/>
        <end position="292"/>
    </location>
</feature>
<evidence type="ECO:0000256" key="8">
    <source>
        <dbReference type="ARBA" id="ARBA00022777"/>
    </source>
</evidence>
<dbReference type="SMART" id="SM00387">
    <property type="entry name" value="HATPase_c"/>
    <property type="match status" value="1"/>
</dbReference>
<dbReference type="SUPFAM" id="SSF47384">
    <property type="entry name" value="Homodimeric domain of signal transducing histidine kinase"/>
    <property type="match status" value="1"/>
</dbReference>
<evidence type="ECO:0000313" key="17">
    <source>
        <dbReference type="EMBL" id="WRQ90062.1"/>
    </source>
</evidence>
<dbReference type="PANTHER" id="PTHR43304:SF1">
    <property type="entry name" value="PAC DOMAIN-CONTAINING PROTEIN"/>
    <property type="match status" value="1"/>
</dbReference>
<dbReference type="SMART" id="SM00448">
    <property type="entry name" value="REC"/>
    <property type="match status" value="1"/>
</dbReference>
<dbReference type="Gene3D" id="3.30.450.20">
    <property type="entry name" value="PAS domain"/>
    <property type="match status" value="2"/>
</dbReference>
<reference evidence="17 18" key="1">
    <citation type="submission" date="2023-12" db="EMBL/GenBank/DDBJ databases">
        <title>Description of an unclassified Opitutus bacterium of Verrucomicrobiota.</title>
        <authorList>
            <person name="Zhang D.-F."/>
        </authorList>
    </citation>
    <scope>NUCLEOTIDE SEQUENCE [LARGE SCALE GENOMIC DNA]</scope>
    <source>
        <strain evidence="17 18">WL0086</strain>
    </source>
</reference>
<dbReference type="PROSITE" id="PS50112">
    <property type="entry name" value="PAS"/>
    <property type="match status" value="2"/>
</dbReference>
<name>A0ABZ1CF80_9BACT</name>
<feature type="modified residue" description="4-aspartylphosphate" evidence="11">
    <location>
        <position position="879"/>
    </location>
</feature>
<dbReference type="EMBL" id="CP139781">
    <property type="protein sequence ID" value="WRQ90062.1"/>
    <property type="molecule type" value="Genomic_DNA"/>
</dbReference>
<evidence type="ECO:0000259" key="14">
    <source>
        <dbReference type="PROSITE" id="PS50110"/>
    </source>
</evidence>
<dbReference type="SMART" id="SM00086">
    <property type="entry name" value="PAC"/>
    <property type="match status" value="2"/>
</dbReference>
<evidence type="ECO:0000256" key="5">
    <source>
        <dbReference type="ARBA" id="ARBA00022553"/>
    </source>
</evidence>
<dbReference type="Proteomes" id="UP000738431">
    <property type="component" value="Chromosome"/>
</dbReference>
<evidence type="ECO:0000256" key="2">
    <source>
        <dbReference type="ARBA" id="ARBA00004651"/>
    </source>
</evidence>
<proteinExistence type="predicted"/>
<dbReference type="InterPro" id="IPR036097">
    <property type="entry name" value="HisK_dim/P_sf"/>
</dbReference>
<dbReference type="CDD" id="cd17546">
    <property type="entry name" value="REC_hyHK_CKI1_RcsC-like"/>
    <property type="match status" value="1"/>
</dbReference>
<dbReference type="Pfam" id="PF08448">
    <property type="entry name" value="PAS_4"/>
    <property type="match status" value="1"/>
</dbReference>
<feature type="transmembrane region" description="Helical" evidence="12">
    <location>
        <begin position="199"/>
        <end position="221"/>
    </location>
</feature>
<organism evidence="17 18">
    <name type="scientific">Actomonas aquatica</name>
    <dbReference type="NCBI Taxonomy" id="2866162"/>
    <lineage>
        <taxon>Bacteria</taxon>
        <taxon>Pseudomonadati</taxon>
        <taxon>Verrucomicrobiota</taxon>
        <taxon>Opitutia</taxon>
        <taxon>Opitutales</taxon>
        <taxon>Opitutaceae</taxon>
        <taxon>Actomonas</taxon>
    </lineage>
</organism>
<keyword evidence="5 11" id="KW-0597">Phosphoprotein</keyword>
<feature type="transmembrane region" description="Helical" evidence="12">
    <location>
        <begin position="158"/>
        <end position="178"/>
    </location>
</feature>
<feature type="transmembrane region" description="Helical" evidence="12">
    <location>
        <begin position="116"/>
        <end position="138"/>
    </location>
</feature>
<dbReference type="InterPro" id="IPR001789">
    <property type="entry name" value="Sig_transdc_resp-reg_receiver"/>
</dbReference>
<dbReference type="PROSITE" id="PS50110">
    <property type="entry name" value="RESPONSE_REGULATORY"/>
    <property type="match status" value="1"/>
</dbReference>
<dbReference type="Gene3D" id="3.40.50.2300">
    <property type="match status" value="1"/>
</dbReference>
<comment type="subcellular location">
    <subcellularLocation>
        <location evidence="2">Cell membrane</location>
        <topology evidence="2">Multi-pass membrane protein</topology>
    </subcellularLocation>
</comment>
<dbReference type="NCBIfam" id="TIGR00229">
    <property type="entry name" value="sensory_box"/>
    <property type="match status" value="1"/>
</dbReference>
<dbReference type="Gene3D" id="1.10.287.130">
    <property type="match status" value="1"/>
</dbReference>
<dbReference type="SUPFAM" id="SSF55874">
    <property type="entry name" value="ATPase domain of HSP90 chaperone/DNA topoisomerase II/histidine kinase"/>
    <property type="match status" value="1"/>
</dbReference>
<dbReference type="InterPro" id="IPR011006">
    <property type="entry name" value="CheY-like_superfamily"/>
</dbReference>
<feature type="domain" description="Histidine kinase" evidence="13">
    <location>
        <begin position="578"/>
        <end position="805"/>
    </location>
</feature>
<dbReference type="InterPro" id="IPR013656">
    <property type="entry name" value="PAS_4"/>
</dbReference>
<gene>
    <name evidence="17" type="ORF">K1X11_011640</name>
</gene>
<dbReference type="InterPro" id="IPR013655">
    <property type="entry name" value="PAS_fold_3"/>
</dbReference>
<dbReference type="SUPFAM" id="SSF52172">
    <property type="entry name" value="CheY-like"/>
    <property type="match status" value="1"/>
</dbReference>
<evidence type="ECO:0000256" key="7">
    <source>
        <dbReference type="ARBA" id="ARBA00022692"/>
    </source>
</evidence>
<dbReference type="InterPro" id="IPR035965">
    <property type="entry name" value="PAS-like_dom_sf"/>
</dbReference>
<dbReference type="PRINTS" id="PR00344">
    <property type="entry name" value="BCTRLSENSOR"/>
</dbReference>
<dbReference type="PROSITE" id="PS50113">
    <property type="entry name" value="PAC"/>
    <property type="match status" value="1"/>
</dbReference>
<evidence type="ECO:0000256" key="11">
    <source>
        <dbReference type="PROSITE-ProRule" id="PRU00169"/>
    </source>
</evidence>
<evidence type="ECO:0000256" key="10">
    <source>
        <dbReference type="ARBA" id="ARBA00023136"/>
    </source>
</evidence>
<evidence type="ECO:0000259" key="16">
    <source>
        <dbReference type="PROSITE" id="PS50113"/>
    </source>
</evidence>
<dbReference type="InterPro" id="IPR005467">
    <property type="entry name" value="His_kinase_dom"/>
</dbReference>
<dbReference type="PANTHER" id="PTHR43304">
    <property type="entry name" value="PHYTOCHROME-LIKE PROTEIN CPH1"/>
    <property type="match status" value="1"/>
</dbReference>
<keyword evidence="8" id="KW-0418">Kinase</keyword>
<feature type="domain" description="Response regulatory" evidence="14">
    <location>
        <begin position="828"/>
        <end position="944"/>
    </location>
</feature>
<dbReference type="Pfam" id="PF08447">
    <property type="entry name" value="PAS_3"/>
    <property type="match status" value="1"/>
</dbReference>
<keyword evidence="10 12" id="KW-0472">Membrane</keyword>
<sequence length="950" mass="102967">MTKSSRSTLLCLAYVGLHLLTHHLAAWFEVSGGAVAVSIWYAPAGLALAMLVIMGPRYAGVVWLANVLGALSTGASPAAWGTWVFPSLITGGFALTAWAVRRWSGTRLLPGSLRESVVFFGAILGSPLLLALVSSGVAWAGTPEAGTGWDFLIAVVRWWIGDVSGLLTVVPVVMVFVAPWWDGQGKVPWPPAGSLARRVVTVVSCVLLVGSVAAVLLVPILREHHAFFLGFLPLVWICMIHGMPGAVLATLMVTMTGLVGLRLTGSSADYAYVFFLFEIAVAGVGLGLGALVTRRQQAEAELATSRSQLNRVIDGAQAGLWEWDAQTSQVTSNSRLTSLLGYDEEAVGPLRERWSELAHPQDLATEQAKLQEHLAGHTPLYEVEMRMRTRAGQWHWILARGSVSQWDAAGRPVRLSGLTLDINQRKRAEAEIARLFRIIEATPESVFTTDVKGEVLYANAAMQRRWGEPVGGGSWEGRKLEEVLGADLAGSLRREVVPEVVTTGLWQAERNVALPDGRELPALLLVLGHRDDEMDTNILSFIVRDLSAQRQAEADRLKHERELMRVQKNESLGVLAGGIAHDFNNLMMSVVGSANLARLDLPENTEVSKCIDTIEKTAVRASALCQQMLTYAGRNPVEFAEVDLNQVVEETLRLVKPSVSAKVQLAADLAKDLPRVLVAPTQAQQVLLNLVLNGAGAIGDQSGDVCVRTFARRFGASELDVFQLEGEAKLAPGTYVCIEVKDTGCGMSGEVRQRIFEPFYTTKFTGSGLGLAVVKGFVRAHHAGIRVESAVGQGATFQVLLPVRAAEEAEAASPTSTPRTGTWLAEGTVLLVDDDGALRRVLELMLRKMGFDVILAIDGVEGVERFRERSTELFCVLLDITMPRMDGIEAHAMMNEINPEVPVVLISGYSQKLANLPPQSIHPAGVLAKPFTFTSLRERLREVLEARELA</sequence>
<dbReference type="InterPro" id="IPR000700">
    <property type="entry name" value="PAS-assoc_C"/>
</dbReference>
<dbReference type="InterPro" id="IPR000014">
    <property type="entry name" value="PAS"/>
</dbReference>
<keyword evidence="18" id="KW-1185">Reference proteome</keyword>
<dbReference type="CDD" id="cd00130">
    <property type="entry name" value="PAS"/>
    <property type="match status" value="1"/>
</dbReference>
<keyword evidence="17" id="KW-0547">Nucleotide-binding</keyword>
<evidence type="ECO:0000259" key="13">
    <source>
        <dbReference type="PROSITE" id="PS50109"/>
    </source>
</evidence>
<dbReference type="Pfam" id="PF02518">
    <property type="entry name" value="HATPase_c"/>
    <property type="match status" value="1"/>
</dbReference>
<feature type="transmembrane region" description="Helical" evidence="12">
    <location>
        <begin position="35"/>
        <end position="54"/>
    </location>
</feature>
<evidence type="ECO:0000256" key="4">
    <source>
        <dbReference type="ARBA" id="ARBA00022475"/>
    </source>
</evidence>
<feature type="transmembrane region" description="Helical" evidence="12">
    <location>
        <begin position="61"/>
        <end position="79"/>
    </location>
</feature>
<keyword evidence="6" id="KW-0808">Transferase</keyword>
<protein>
    <recommendedName>
        <fullName evidence="3">histidine kinase</fullName>
        <ecNumber evidence="3">2.7.13.3</ecNumber>
    </recommendedName>
</protein>
<accession>A0ABZ1CF80</accession>
<comment type="catalytic activity">
    <reaction evidence="1">
        <text>ATP + protein L-histidine = ADP + protein N-phospho-L-histidine.</text>
        <dbReference type="EC" id="2.7.13.3"/>
    </reaction>
</comment>
<keyword evidence="4" id="KW-1003">Cell membrane</keyword>
<dbReference type="SMART" id="SM00091">
    <property type="entry name" value="PAS"/>
    <property type="match status" value="2"/>
</dbReference>
<dbReference type="InterPro" id="IPR001610">
    <property type="entry name" value="PAC"/>
</dbReference>
<dbReference type="Pfam" id="PF05231">
    <property type="entry name" value="MASE1"/>
    <property type="match status" value="1"/>
</dbReference>
<dbReference type="InterPro" id="IPR007895">
    <property type="entry name" value="MASE1"/>
</dbReference>
<keyword evidence="17" id="KW-0067">ATP-binding</keyword>
<dbReference type="Gene3D" id="3.30.565.10">
    <property type="entry name" value="Histidine kinase-like ATPase, C-terminal domain"/>
    <property type="match status" value="1"/>
</dbReference>
<dbReference type="PROSITE" id="PS50109">
    <property type="entry name" value="HIS_KIN"/>
    <property type="match status" value="1"/>
</dbReference>
<evidence type="ECO:0000256" key="12">
    <source>
        <dbReference type="SAM" id="Phobius"/>
    </source>
</evidence>
<keyword evidence="9 12" id="KW-1133">Transmembrane helix</keyword>
<dbReference type="EC" id="2.7.13.3" evidence="3"/>
<dbReference type="InterPro" id="IPR004358">
    <property type="entry name" value="Sig_transdc_His_kin-like_C"/>
</dbReference>
<feature type="domain" description="PAS" evidence="15">
    <location>
        <begin position="305"/>
        <end position="377"/>
    </location>
</feature>
<evidence type="ECO:0000259" key="15">
    <source>
        <dbReference type="PROSITE" id="PS50112"/>
    </source>
</evidence>
<evidence type="ECO:0000256" key="3">
    <source>
        <dbReference type="ARBA" id="ARBA00012438"/>
    </source>
</evidence>
<dbReference type="RefSeq" id="WP_221032014.1">
    <property type="nucleotide sequence ID" value="NZ_CP139781.1"/>
</dbReference>
<dbReference type="InterPro" id="IPR052162">
    <property type="entry name" value="Sensor_kinase/Photoreceptor"/>
</dbReference>
<feature type="transmembrane region" description="Helical" evidence="12">
    <location>
        <begin position="85"/>
        <end position="104"/>
    </location>
</feature>
<dbReference type="GO" id="GO:0005524">
    <property type="term" value="F:ATP binding"/>
    <property type="evidence" value="ECO:0007669"/>
    <property type="project" value="UniProtKB-KW"/>
</dbReference>
<evidence type="ECO:0000313" key="18">
    <source>
        <dbReference type="Proteomes" id="UP000738431"/>
    </source>
</evidence>
<feature type="transmembrane region" description="Helical" evidence="12">
    <location>
        <begin position="227"/>
        <end position="258"/>
    </location>
</feature>
<feature type="domain" description="PAS" evidence="15">
    <location>
        <begin position="431"/>
        <end position="467"/>
    </location>
</feature>
<dbReference type="SUPFAM" id="SSF55785">
    <property type="entry name" value="PYP-like sensor domain (PAS domain)"/>
    <property type="match status" value="2"/>
</dbReference>
<evidence type="ECO:0000256" key="1">
    <source>
        <dbReference type="ARBA" id="ARBA00000085"/>
    </source>
</evidence>
<evidence type="ECO:0000256" key="9">
    <source>
        <dbReference type="ARBA" id="ARBA00022989"/>
    </source>
</evidence>